<evidence type="ECO:0000313" key="2">
    <source>
        <dbReference type="Proteomes" id="UP000189933"/>
    </source>
</evidence>
<evidence type="ECO:0008006" key="3">
    <source>
        <dbReference type="Google" id="ProtNLM"/>
    </source>
</evidence>
<evidence type="ECO:0000313" key="1">
    <source>
        <dbReference type="EMBL" id="SJZ75734.1"/>
    </source>
</evidence>
<name>A0A1T4N921_9FIRM</name>
<protein>
    <recommendedName>
        <fullName evidence="3">Small, acid-soluble spore protein, alpha/beta type</fullName>
    </recommendedName>
</protein>
<keyword evidence="2" id="KW-1185">Reference proteome</keyword>
<accession>A0A1T4N921</accession>
<proteinExistence type="predicted"/>
<organism evidence="1 2">
    <name type="scientific">Carboxydocella sporoproducens DSM 16521</name>
    <dbReference type="NCBI Taxonomy" id="1121270"/>
    <lineage>
        <taxon>Bacteria</taxon>
        <taxon>Bacillati</taxon>
        <taxon>Bacillota</taxon>
        <taxon>Clostridia</taxon>
        <taxon>Eubacteriales</taxon>
        <taxon>Clostridiales Family XVI. Incertae Sedis</taxon>
        <taxon>Carboxydocella</taxon>
    </lineage>
</organism>
<reference evidence="2" key="1">
    <citation type="submission" date="2017-02" db="EMBL/GenBank/DDBJ databases">
        <authorList>
            <person name="Varghese N."/>
            <person name="Submissions S."/>
        </authorList>
    </citation>
    <scope>NUCLEOTIDE SEQUENCE [LARGE SCALE GENOMIC DNA]</scope>
    <source>
        <strain evidence="2">DSM 16521</strain>
    </source>
</reference>
<dbReference type="Proteomes" id="UP000189933">
    <property type="component" value="Unassembled WGS sequence"/>
</dbReference>
<sequence>MMAKKNKKEFPLTPELKKFQYEVASELGITGIGNIPFTKEETGKQPRQ</sequence>
<dbReference type="AlphaFoldDB" id="A0A1T4N921"/>
<gene>
    <name evidence="1" type="ORF">SAMN02745885_00843</name>
</gene>
<dbReference type="EMBL" id="FUXM01000006">
    <property type="protein sequence ID" value="SJZ75734.1"/>
    <property type="molecule type" value="Genomic_DNA"/>
</dbReference>